<dbReference type="AlphaFoldDB" id="A0A8J8Q0B0"/>
<evidence type="ECO:0000313" key="1">
    <source>
        <dbReference type="EMBL" id="TYL36439.1"/>
    </source>
</evidence>
<dbReference type="Gene3D" id="3.40.50.300">
    <property type="entry name" value="P-loop containing nucleotide triphosphate hydrolases"/>
    <property type="match status" value="1"/>
</dbReference>
<dbReference type="InterPro" id="IPR027417">
    <property type="entry name" value="P-loop_NTPase"/>
</dbReference>
<reference evidence="1" key="1">
    <citation type="submission" date="2017-11" db="EMBL/GenBank/DDBJ databases">
        <authorList>
            <person name="Kajale S.C."/>
            <person name="Sharma A."/>
        </authorList>
    </citation>
    <scope>NUCLEOTIDE SEQUENCE</scope>
    <source>
        <strain evidence="1">LS1_42</strain>
    </source>
</reference>
<keyword evidence="2" id="KW-1185">Reference proteome</keyword>
<protein>
    <recommendedName>
        <fullName evidence="3">Hpr(Ser) kinase/phosphatase</fullName>
    </recommendedName>
</protein>
<dbReference type="EMBL" id="PHNJ01000018">
    <property type="protein sequence ID" value="TYL36439.1"/>
    <property type="molecule type" value="Genomic_DNA"/>
</dbReference>
<dbReference type="RefSeq" id="WP_148860274.1">
    <property type="nucleotide sequence ID" value="NZ_PHNJ01000018.1"/>
</dbReference>
<comment type="caution">
    <text evidence="1">The sequence shown here is derived from an EMBL/GenBank/DDBJ whole genome shotgun (WGS) entry which is preliminary data.</text>
</comment>
<evidence type="ECO:0008006" key="3">
    <source>
        <dbReference type="Google" id="ProtNLM"/>
    </source>
</evidence>
<gene>
    <name evidence="1" type="ORF">CV102_22720</name>
</gene>
<name>A0A8J8Q0B0_9EURY</name>
<evidence type="ECO:0000313" key="2">
    <source>
        <dbReference type="Proteomes" id="UP000766904"/>
    </source>
</evidence>
<organism evidence="1 2">
    <name type="scientific">Natronococcus pandeyae</name>
    <dbReference type="NCBI Taxonomy" id="2055836"/>
    <lineage>
        <taxon>Archaea</taxon>
        <taxon>Methanobacteriati</taxon>
        <taxon>Methanobacteriota</taxon>
        <taxon>Stenosarchaea group</taxon>
        <taxon>Halobacteria</taxon>
        <taxon>Halobacteriales</taxon>
        <taxon>Natrialbaceae</taxon>
        <taxon>Natronococcus</taxon>
    </lineage>
</organism>
<accession>A0A8J8Q0B0</accession>
<proteinExistence type="predicted"/>
<dbReference type="Proteomes" id="UP000766904">
    <property type="component" value="Unassembled WGS sequence"/>
</dbReference>
<sequence length="191" mass="20364">MLHQRGLLVLHASAVSVSDRGLAFVGNAGAGKSTIAAAFAGDGHEVLADDLLAIRLTDDGPVIVPGPPVLKLKPAVVSALDIDLQAAAPANGSKTLYAVPAGSPREPIPLTQVFVLTEPDHEEVTLTGSDAFFPLLENTYTVNLLEATCTRQEHFQRCARLADSVTVSRLQREANVETIPNLVERVYHFVH</sequence>
<dbReference type="OrthoDB" id="234177at2157"/>
<dbReference type="SUPFAM" id="SSF53795">
    <property type="entry name" value="PEP carboxykinase-like"/>
    <property type="match status" value="1"/>
</dbReference>